<dbReference type="OrthoDB" id="9808944at2"/>
<evidence type="ECO:0000313" key="2">
    <source>
        <dbReference type="Proteomes" id="UP000295733"/>
    </source>
</evidence>
<accession>A0A4V6NQM1</accession>
<keyword evidence="1" id="KW-0969">Cilium</keyword>
<dbReference type="NCBIfam" id="NF009435">
    <property type="entry name" value="PRK12794.1"/>
    <property type="match status" value="1"/>
</dbReference>
<evidence type="ECO:0000313" key="1">
    <source>
        <dbReference type="EMBL" id="TCP27666.1"/>
    </source>
</evidence>
<sequence>MNALHMAQTAYSAPNQAHMRSPRATEYAAFTRITARLKEAAATDPVDFPALAAALDQNRKLWRVLAMDVADPANGLPDTLRARLFYLFEFTDQHTAKVLARTADAAPLIEVNTAIMRGLSGAEIPR</sequence>
<dbReference type="Pfam" id="PF07309">
    <property type="entry name" value="FlaF"/>
    <property type="match status" value="1"/>
</dbReference>
<keyword evidence="1" id="KW-0282">Flagellum</keyword>
<dbReference type="EMBL" id="SLXL01000001">
    <property type="protein sequence ID" value="TCP27666.1"/>
    <property type="molecule type" value="Genomic_DNA"/>
</dbReference>
<dbReference type="AlphaFoldDB" id="A0A4V6NQM1"/>
<reference evidence="1 2" key="1">
    <citation type="submission" date="2019-03" db="EMBL/GenBank/DDBJ databases">
        <title>Genomic Encyclopedia of Type Strains, Phase IV (KMG-IV): sequencing the most valuable type-strain genomes for metagenomic binning, comparative biology and taxonomic classification.</title>
        <authorList>
            <person name="Goeker M."/>
        </authorList>
    </citation>
    <scope>NUCLEOTIDE SEQUENCE [LARGE SCALE GENOMIC DNA]</scope>
    <source>
        <strain evidence="1 2">DSM 2781</strain>
    </source>
</reference>
<organism evidence="1 2">
    <name type="scientific">Rhodovulum adriaticum</name>
    <name type="common">Rhodopseudomonas adriatica</name>
    <dbReference type="NCBI Taxonomy" id="35804"/>
    <lineage>
        <taxon>Bacteria</taxon>
        <taxon>Pseudomonadati</taxon>
        <taxon>Pseudomonadota</taxon>
        <taxon>Alphaproteobacteria</taxon>
        <taxon>Rhodobacterales</taxon>
        <taxon>Paracoccaceae</taxon>
        <taxon>Rhodovulum</taxon>
    </lineage>
</organism>
<protein>
    <submittedName>
        <fullName evidence="1">Flagellar protein FlaF</fullName>
    </submittedName>
</protein>
<proteinExistence type="predicted"/>
<comment type="caution">
    <text evidence="1">The sequence shown here is derived from an EMBL/GenBank/DDBJ whole genome shotgun (WGS) entry which is preliminary data.</text>
</comment>
<gene>
    <name evidence="1" type="ORF">EV656_101575</name>
</gene>
<dbReference type="RefSeq" id="WP_132599234.1">
    <property type="nucleotide sequence ID" value="NZ_NRRP01000004.1"/>
</dbReference>
<keyword evidence="1" id="KW-0966">Cell projection</keyword>
<dbReference type="GO" id="GO:0044781">
    <property type="term" value="P:bacterial-type flagellum organization"/>
    <property type="evidence" value="ECO:0007669"/>
    <property type="project" value="InterPro"/>
</dbReference>
<dbReference type="Proteomes" id="UP000295733">
    <property type="component" value="Unassembled WGS sequence"/>
</dbReference>
<keyword evidence="2" id="KW-1185">Reference proteome</keyword>
<name>A0A4V6NQM1_RHOAD</name>
<dbReference type="InterPro" id="IPR010845">
    <property type="entry name" value="FlaF"/>
</dbReference>